<dbReference type="RefSeq" id="WP_312748330.1">
    <property type="nucleotide sequence ID" value="NZ_CP116968.1"/>
</dbReference>
<evidence type="ECO:0000313" key="2">
    <source>
        <dbReference type="Proteomes" id="UP001302494"/>
    </source>
</evidence>
<keyword evidence="2" id="KW-1185">Reference proteome</keyword>
<protein>
    <submittedName>
        <fullName evidence="1">Peptidase M6</fullName>
    </submittedName>
</protein>
<reference evidence="1 2" key="1">
    <citation type="submission" date="2023-01" db="EMBL/GenBank/DDBJ databases">
        <title>Cultivation and genomic characterization of new, ubiquitous marine nitrite-oxidizing bacteria from the Nitrospirales.</title>
        <authorList>
            <person name="Mueller A.J."/>
            <person name="Daebeler A."/>
            <person name="Herbold C.W."/>
            <person name="Kirkegaard R.H."/>
            <person name="Daims H."/>
        </authorList>
    </citation>
    <scope>NUCLEOTIDE SEQUENCE [LARGE SCALE GENOMIC DNA]</scope>
    <source>
        <strain evidence="1 2">DK</strain>
    </source>
</reference>
<gene>
    <name evidence="1" type="ORF">PQG83_07775</name>
</gene>
<evidence type="ECO:0000313" key="1">
    <source>
        <dbReference type="EMBL" id="WNM63643.1"/>
    </source>
</evidence>
<dbReference type="AlphaFoldDB" id="A0AA96JXR8"/>
<sequence length="73" mass="8040">MWNNNKTVSRTYCTSDKENAYAIISGISGWKKIKTGAASGVTNVFLTLNAAKGNGRKVDVYIVSNQIERVVMR</sequence>
<proteinExistence type="predicted"/>
<dbReference type="Proteomes" id="UP001302494">
    <property type="component" value="Chromosome"/>
</dbReference>
<dbReference type="EMBL" id="CP116968">
    <property type="protein sequence ID" value="WNM63643.1"/>
    <property type="molecule type" value="Genomic_DNA"/>
</dbReference>
<dbReference type="KEGG" id="nneo:PQG83_07775"/>
<name>A0AA96JXR8_9BACT</name>
<organism evidence="1 2">
    <name type="scientific">Candidatus Nitrospira neomarina</name>
    <dbReference type="NCBI Taxonomy" id="3020899"/>
    <lineage>
        <taxon>Bacteria</taxon>
        <taxon>Pseudomonadati</taxon>
        <taxon>Nitrospirota</taxon>
        <taxon>Nitrospiria</taxon>
        <taxon>Nitrospirales</taxon>
        <taxon>Nitrospiraceae</taxon>
        <taxon>Nitrospira</taxon>
    </lineage>
</organism>
<accession>A0AA96JXR8</accession>